<evidence type="ECO:0000313" key="3">
    <source>
        <dbReference type="Proteomes" id="UP000317238"/>
    </source>
</evidence>
<sequence length="124" mass="13514">MTNETDKTHVRVLSVLHIVAGLFFFVTSLGQFLLAKNAVIVGPLPTFISFLFASMLIMSLLVFVVGILLYTRRMYWFCFTVAAIECLIVPLGTVIGVLTLVVLMRPSVTDGFVSKNAEPTAGDG</sequence>
<keyword evidence="1" id="KW-0472">Membrane</keyword>
<feature type="transmembrane region" description="Helical" evidence="1">
    <location>
        <begin position="12"/>
        <end position="35"/>
    </location>
</feature>
<accession>A0A5C5Y683</accession>
<dbReference type="EMBL" id="SJPL01000001">
    <property type="protein sequence ID" value="TWT70740.1"/>
    <property type="molecule type" value="Genomic_DNA"/>
</dbReference>
<comment type="caution">
    <text evidence="2">The sequence shown here is derived from an EMBL/GenBank/DDBJ whole genome shotgun (WGS) entry which is preliminary data.</text>
</comment>
<dbReference type="OrthoDB" id="281928at2"/>
<gene>
    <name evidence="2" type="ORF">Pan14r_30480</name>
</gene>
<dbReference type="Proteomes" id="UP000317238">
    <property type="component" value="Unassembled WGS sequence"/>
</dbReference>
<reference evidence="2 3" key="1">
    <citation type="submission" date="2019-02" db="EMBL/GenBank/DDBJ databases">
        <title>Deep-cultivation of Planctomycetes and their phenomic and genomic characterization uncovers novel biology.</title>
        <authorList>
            <person name="Wiegand S."/>
            <person name="Jogler M."/>
            <person name="Boedeker C."/>
            <person name="Pinto D."/>
            <person name="Vollmers J."/>
            <person name="Rivas-Marin E."/>
            <person name="Kohn T."/>
            <person name="Peeters S.H."/>
            <person name="Heuer A."/>
            <person name="Rast P."/>
            <person name="Oberbeckmann S."/>
            <person name="Bunk B."/>
            <person name="Jeske O."/>
            <person name="Meyerdierks A."/>
            <person name="Storesund J.E."/>
            <person name="Kallscheuer N."/>
            <person name="Luecker S."/>
            <person name="Lage O.M."/>
            <person name="Pohl T."/>
            <person name="Merkel B.J."/>
            <person name="Hornburger P."/>
            <person name="Mueller R.-W."/>
            <person name="Bruemmer F."/>
            <person name="Labrenz M."/>
            <person name="Spormann A.M."/>
            <person name="Op Den Camp H."/>
            <person name="Overmann J."/>
            <person name="Amann R."/>
            <person name="Jetten M.S.M."/>
            <person name="Mascher T."/>
            <person name="Medema M.H."/>
            <person name="Devos D.P."/>
            <person name="Kaster A.-K."/>
            <person name="Ovreas L."/>
            <person name="Rohde M."/>
            <person name="Galperin M.Y."/>
            <person name="Jogler C."/>
        </authorList>
    </citation>
    <scope>NUCLEOTIDE SEQUENCE [LARGE SCALE GENOMIC DNA]</scope>
    <source>
        <strain evidence="2 3">Pan14r</strain>
    </source>
</reference>
<name>A0A5C5Y683_9PLAN</name>
<organism evidence="2 3">
    <name type="scientific">Crateriforma conspicua</name>
    <dbReference type="NCBI Taxonomy" id="2527996"/>
    <lineage>
        <taxon>Bacteria</taxon>
        <taxon>Pseudomonadati</taxon>
        <taxon>Planctomycetota</taxon>
        <taxon>Planctomycetia</taxon>
        <taxon>Planctomycetales</taxon>
        <taxon>Planctomycetaceae</taxon>
        <taxon>Crateriforma</taxon>
    </lineage>
</organism>
<feature type="transmembrane region" description="Helical" evidence="1">
    <location>
        <begin position="47"/>
        <end position="70"/>
    </location>
</feature>
<protein>
    <submittedName>
        <fullName evidence="2">Uncharacterized protein</fullName>
    </submittedName>
</protein>
<keyword evidence="1" id="KW-0812">Transmembrane</keyword>
<proteinExistence type="predicted"/>
<keyword evidence="1" id="KW-1133">Transmembrane helix</keyword>
<evidence type="ECO:0000256" key="1">
    <source>
        <dbReference type="SAM" id="Phobius"/>
    </source>
</evidence>
<evidence type="ECO:0000313" key="2">
    <source>
        <dbReference type="EMBL" id="TWT70740.1"/>
    </source>
</evidence>
<feature type="transmembrane region" description="Helical" evidence="1">
    <location>
        <begin position="77"/>
        <end position="104"/>
    </location>
</feature>
<keyword evidence="3" id="KW-1185">Reference proteome</keyword>
<dbReference type="RefSeq" id="WP_146439459.1">
    <property type="nucleotide sequence ID" value="NZ_SJPL01000001.1"/>
</dbReference>
<dbReference type="AlphaFoldDB" id="A0A5C5Y683"/>